<reference evidence="1 2" key="1">
    <citation type="submission" date="2024-05" db="EMBL/GenBank/DDBJ databases">
        <title>Genome sequencing and assembly of Indian major carp, Cirrhinus mrigala (Hamilton, 1822).</title>
        <authorList>
            <person name="Mohindra V."/>
            <person name="Chowdhury L.M."/>
            <person name="Lal K."/>
            <person name="Jena J.K."/>
        </authorList>
    </citation>
    <scope>NUCLEOTIDE SEQUENCE [LARGE SCALE GENOMIC DNA]</scope>
    <source>
        <strain evidence="1">CM1030</strain>
        <tissue evidence="1">Blood</tissue>
    </source>
</reference>
<dbReference type="AlphaFoldDB" id="A0ABD0PUI1"/>
<dbReference type="EMBL" id="JAMKFB020000013">
    <property type="protein sequence ID" value="KAL0177562.1"/>
    <property type="molecule type" value="Genomic_DNA"/>
</dbReference>
<evidence type="ECO:0000313" key="2">
    <source>
        <dbReference type="Proteomes" id="UP001529510"/>
    </source>
</evidence>
<dbReference type="Proteomes" id="UP001529510">
    <property type="component" value="Unassembled WGS sequence"/>
</dbReference>
<feature type="non-terminal residue" evidence="1">
    <location>
        <position position="1"/>
    </location>
</feature>
<accession>A0ABD0PUI1</accession>
<sequence>IFVNVAFDCVSCVYLDCLMKSKFRRLEKRWGNVGERMREDALNLHNTFTKL</sequence>
<comment type="caution">
    <text evidence="1">The sequence shown here is derived from an EMBL/GenBank/DDBJ whole genome shotgun (WGS) entry which is preliminary data.</text>
</comment>
<evidence type="ECO:0000313" key="1">
    <source>
        <dbReference type="EMBL" id="KAL0177562.1"/>
    </source>
</evidence>
<keyword evidence="2" id="KW-1185">Reference proteome</keyword>
<protein>
    <submittedName>
        <fullName evidence="1">Uncharacterized protein</fullName>
    </submittedName>
</protein>
<feature type="non-terminal residue" evidence="1">
    <location>
        <position position="51"/>
    </location>
</feature>
<proteinExistence type="predicted"/>
<organism evidence="1 2">
    <name type="scientific">Cirrhinus mrigala</name>
    <name type="common">Mrigala</name>
    <dbReference type="NCBI Taxonomy" id="683832"/>
    <lineage>
        <taxon>Eukaryota</taxon>
        <taxon>Metazoa</taxon>
        <taxon>Chordata</taxon>
        <taxon>Craniata</taxon>
        <taxon>Vertebrata</taxon>
        <taxon>Euteleostomi</taxon>
        <taxon>Actinopterygii</taxon>
        <taxon>Neopterygii</taxon>
        <taxon>Teleostei</taxon>
        <taxon>Ostariophysi</taxon>
        <taxon>Cypriniformes</taxon>
        <taxon>Cyprinidae</taxon>
        <taxon>Labeoninae</taxon>
        <taxon>Labeonini</taxon>
        <taxon>Cirrhinus</taxon>
    </lineage>
</organism>
<gene>
    <name evidence="1" type="ORF">M9458_026456</name>
</gene>
<name>A0ABD0PUI1_CIRMR</name>